<keyword evidence="3" id="KW-1185">Reference proteome</keyword>
<protein>
    <submittedName>
        <fullName evidence="2">Uncharacterized protein</fullName>
    </submittedName>
</protein>
<reference evidence="2" key="2">
    <citation type="submission" date="2018-04" db="EMBL/GenBank/DDBJ databases">
        <title>OnivRS2 (Oryza nivara Reference Sequence Version 2).</title>
        <authorList>
            <person name="Zhang J."/>
            <person name="Kudrna D."/>
            <person name="Lee S."/>
            <person name="Talag J."/>
            <person name="Rajasekar S."/>
            <person name="Welchert J."/>
            <person name="Hsing Y.-I."/>
            <person name="Wing R.A."/>
        </authorList>
    </citation>
    <scope>NUCLEOTIDE SEQUENCE [LARGE SCALE GENOMIC DNA]</scope>
    <source>
        <strain evidence="2">SL10</strain>
    </source>
</reference>
<feature type="compositionally biased region" description="Polar residues" evidence="1">
    <location>
        <begin position="75"/>
        <end position="86"/>
    </location>
</feature>
<evidence type="ECO:0000256" key="1">
    <source>
        <dbReference type="SAM" id="MobiDB-lite"/>
    </source>
</evidence>
<reference evidence="2" key="1">
    <citation type="submission" date="2015-04" db="UniProtKB">
        <authorList>
            <consortium name="EnsemblPlants"/>
        </authorList>
    </citation>
    <scope>IDENTIFICATION</scope>
    <source>
        <strain evidence="2">SL10</strain>
    </source>
</reference>
<dbReference type="HOGENOM" id="CLU_1770894_0_0_1"/>
<name>A0A0E0HMF7_ORYNI</name>
<dbReference type="AlphaFoldDB" id="A0A0E0HMF7"/>
<dbReference type="EnsemblPlants" id="ONIVA06G07810.2">
    <property type="protein sequence ID" value="ONIVA06G07810.2"/>
    <property type="gene ID" value="ONIVA06G07810"/>
</dbReference>
<organism evidence="2">
    <name type="scientific">Oryza nivara</name>
    <name type="common">Indian wild rice</name>
    <name type="synonym">Oryza sativa f. spontanea</name>
    <dbReference type="NCBI Taxonomy" id="4536"/>
    <lineage>
        <taxon>Eukaryota</taxon>
        <taxon>Viridiplantae</taxon>
        <taxon>Streptophyta</taxon>
        <taxon>Embryophyta</taxon>
        <taxon>Tracheophyta</taxon>
        <taxon>Spermatophyta</taxon>
        <taxon>Magnoliopsida</taxon>
        <taxon>Liliopsida</taxon>
        <taxon>Poales</taxon>
        <taxon>Poaceae</taxon>
        <taxon>BOP clade</taxon>
        <taxon>Oryzoideae</taxon>
        <taxon>Oryzeae</taxon>
        <taxon>Oryzinae</taxon>
        <taxon>Oryza</taxon>
    </lineage>
</organism>
<proteinExistence type="predicted"/>
<sequence length="177" mass="19272">MGPILVHLSARPIYIQQLPVTPRLPRRLASLLPSLFHLRIPSPRRSPEERGAGRSAARRSGERGVSAGGLPQSGVLPQSGWTSSFESESRKNSPSRTPPPHRIGQKNPSESVPSPRANLTGAQLVADFSLFPPTSGDGRGRRRAEESRGALPVDGQRAAAEAVQVQDWWKREISEDH</sequence>
<accession>A0A0E0HMF7</accession>
<feature type="region of interest" description="Disordered" evidence="1">
    <location>
        <begin position="41"/>
        <end position="163"/>
    </location>
</feature>
<evidence type="ECO:0000313" key="3">
    <source>
        <dbReference type="Proteomes" id="UP000006591"/>
    </source>
</evidence>
<dbReference type="Proteomes" id="UP000006591">
    <property type="component" value="Chromosome 6"/>
</dbReference>
<dbReference type="Gramene" id="ONIVA06G07810.2">
    <property type="protein sequence ID" value="ONIVA06G07810.2"/>
    <property type="gene ID" value="ONIVA06G07810"/>
</dbReference>
<evidence type="ECO:0000313" key="2">
    <source>
        <dbReference type="EnsemblPlants" id="ONIVA06G07810.2"/>
    </source>
</evidence>